<dbReference type="AlphaFoldDB" id="A0A8H6U1H9"/>
<accession>A0A8H6U1H9</accession>
<comment type="caution">
    <text evidence="2">The sequence shown here is derived from an EMBL/GenBank/DDBJ whole genome shotgun (WGS) entry which is preliminary data.</text>
</comment>
<sequence>MTQGKSTLIEISNDSDMITVIMQVRIFAMYNQNKVLKIILSTLFVMELVAEFSIAIPKLVSDNGLQIPTSFCDETVPRYFFAFPIPFMGFEFILFALASHKAYVHYREAHNKIWFGSRLVGVVFRDSILYFAFGFTVNLLNVLVWALGPYDLFTFGTAWAITVPALAATHVLINMREVFNRPFDTTVNEDTIGTEFRVARRRVGWNASRSTY</sequence>
<protein>
    <submittedName>
        <fullName evidence="2">Uncharacterized protein</fullName>
    </submittedName>
</protein>
<keyword evidence="1" id="KW-1133">Transmembrane helix</keyword>
<evidence type="ECO:0000256" key="1">
    <source>
        <dbReference type="SAM" id="Phobius"/>
    </source>
</evidence>
<keyword evidence="3" id="KW-1185">Reference proteome</keyword>
<name>A0A8H6U1H9_9AGAR</name>
<feature type="transmembrane region" description="Helical" evidence="1">
    <location>
        <begin position="153"/>
        <end position="173"/>
    </location>
</feature>
<keyword evidence="1" id="KW-0812">Transmembrane</keyword>
<reference evidence="2" key="1">
    <citation type="submission" date="2020-05" db="EMBL/GenBank/DDBJ databases">
        <title>Mycena genomes resolve the evolution of fungal bioluminescence.</title>
        <authorList>
            <person name="Tsai I.J."/>
        </authorList>
    </citation>
    <scope>NUCLEOTIDE SEQUENCE</scope>
    <source>
        <strain evidence="2">160909Yilan</strain>
    </source>
</reference>
<evidence type="ECO:0000313" key="3">
    <source>
        <dbReference type="Proteomes" id="UP000623467"/>
    </source>
</evidence>
<feature type="transmembrane region" description="Helical" evidence="1">
    <location>
        <begin position="76"/>
        <end position="98"/>
    </location>
</feature>
<feature type="transmembrane region" description="Helical" evidence="1">
    <location>
        <begin position="35"/>
        <end position="56"/>
    </location>
</feature>
<gene>
    <name evidence="2" type="ORF">MSAN_02490100</name>
</gene>
<feature type="transmembrane region" description="Helical" evidence="1">
    <location>
        <begin position="128"/>
        <end position="147"/>
    </location>
</feature>
<dbReference type="EMBL" id="JACAZH010000086">
    <property type="protein sequence ID" value="KAF7328103.1"/>
    <property type="molecule type" value="Genomic_DNA"/>
</dbReference>
<keyword evidence="1" id="KW-0472">Membrane</keyword>
<dbReference type="OrthoDB" id="3349377at2759"/>
<dbReference type="Proteomes" id="UP000623467">
    <property type="component" value="Unassembled WGS sequence"/>
</dbReference>
<evidence type="ECO:0000313" key="2">
    <source>
        <dbReference type="EMBL" id="KAF7328103.1"/>
    </source>
</evidence>
<organism evidence="2 3">
    <name type="scientific">Mycena sanguinolenta</name>
    <dbReference type="NCBI Taxonomy" id="230812"/>
    <lineage>
        <taxon>Eukaryota</taxon>
        <taxon>Fungi</taxon>
        <taxon>Dikarya</taxon>
        <taxon>Basidiomycota</taxon>
        <taxon>Agaricomycotina</taxon>
        <taxon>Agaricomycetes</taxon>
        <taxon>Agaricomycetidae</taxon>
        <taxon>Agaricales</taxon>
        <taxon>Marasmiineae</taxon>
        <taxon>Mycenaceae</taxon>
        <taxon>Mycena</taxon>
    </lineage>
</organism>
<proteinExistence type="predicted"/>